<evidence type="ECO:0000256" key="4">
    <source>
        <dbReference type="SAM" id="SignalP"/>
    </source>
</evidence>
<feature type="compositionally biased region" description="Low complexity" evidence="2">
    <location>
        <begin position="279"/>
        <end position="295"/>
    </location>
</feature>
<keyword evidence="3" id="KW-0472">Membrane</keyword>
<accession>A0A6A6NMX6</accession>
<feature type="coiled-coil region" evidence="1">
    <location>
        <begin position="157"/>
        <end position="215"/>
    </location>
</feature>
<dbReference type="AlphaFoldDB" id="A0A6A6NMX6"/>
<feature type="transmembrane region" description="Helical" evidence="3">
    <location>
        <begin position="33"/>
        <end position="53"/>
    </location>
</feature>
<keyword evidence="4" id="KW-0732">Signal</keyword>
<evidence type="ECO:0000313" key="6">
    <source>
        <dbReference type="Proteomes" id="UP000799766"/>
    </source>
</evidence>
<evidence type="ECO:0000256" key="3">
    <source>
        <dbReference type="SAM" id="Phobius"/>
    </source>
</evidence>
<evidence type="ECO:0000313" key="5">
    <source>
        <dbReference type="EMBL" id="KAF2452817.1"/>
    </source>
</evidence>
<gene>
    <name evidence="5" type="ORF">BDY21DRAFT_367495</name>
</gene>
<feature type="region of interest" description="Disordered" evidence="2">
    <location>
        <begin position="266"/>
        <end position="332"/>
    </location>
</feature>
<reference evidence="5" key="1">
    <citation type="journal article" date="2020" name="Stud. Mycol.">
        <title>101 Dothideomycetes genomes: a test case for predicting lifestyles and emergence of pathogens.</title>
        <authorList>
            <person name="Haridas S."/>
            <person name="Albert R."/>
            <person name="Binder M."/>
            <person name="Bloem J."/>
            <person name="Labutti K."/>
            <person name="Salamov A."/>
            <person name="Andreopoulos B."/>
            <person name="Baker S."/>
            <person name="Barry K."/>
            <person name="Bills G."/>
            <person name="Bluhm B."/>
            <person name="Cannon C."/>
            <person name="Castanera R."/>
            <person name="Culley D."/>
            <person name="Daum C."/>
            <person name="Ezra D."/>
            <person name="Gonzalez J."/>
            <person name="Henrissat B."/>
            <person name="Kuo A."/>
            <person name="Liang C."/>
            <person name="Lipzen A."/>
            <person name="Lutzoni F."/>
            <person name="Magnuson J."/>
            <person name="Mondo S."/>
            <person name="Nolan M."/>
            <person name="Ohm R."/>
            <person name="Pangilinan J."/>
            <person name="Park H.-J."/>
            <person name="Ramirez L."/>
            <person name="Alfaro M."/>
            <person name="Sun H."/>
            <person name="Tritt A."/>
            <person name="Yoshinaga Y."/>
            <person name="Zwiers L.-H."/>
            <person name="Turgeon B."/>
            <person name="Goodwin S."/>
            <person name="Spatafora J."/>
            <person name="Crous P."/>
            <person name="Grigoriev I."/>
        </authorList>
    </citation>
    <scope>NUCLEOTIDE SEQUENCE</scope>
    <source>
        <strain evidence="5">ATCC 16933</strain>
    </source>
</reference>
<organism evidence="5 6">
    <name type="scientific">Lineolata rhizophorae</name>
    <dbReference type="NCBI Taxonomy" id="578093"/>
    <lineage>
        <taxon>Eukaryota</taxon>
        <taxon>Fungi</taxon>
        <taxon>Dikarya</taxon>
        <taxon>Ascomycota</taxon>
        <taxon>Pezizomycotina</taxon>
        <taxon>Dothideomycetes</taxon>
        <taxon>Dothideomycetes incertae sedis</taxon>
        <taxon>Lineolatales</taxon>
        <taxon>Lineolataceae</taxon>
        <taxon>Lineolata</taxon>
    </lineage>
</organism>
<feature type="chain" id="PRO_5025368204" evidence="4">
    <location>
        <begin position="24"/>
        <end position="412"/>
    </location>
</feature>
<feature type="region of interest" description="Disordered" evidence="2">
    <location>
        <begin position="372"/>
        <end position="412"/>
    </location>
</feature>
<protein>
    <submittedName>
        <fullName evidence="5">Uncharacterized protein</fullName>
    </submittedName>
</protein>
<dbReference type="EMBL" id="MU001703">
    <property type="protein sequence ID" value="KAF2452817.1"/>
    <property type="molecule type" value="Genomic_DNA"/>
</dbReference>
<evidence type="ECO:0000256" key="1">
    <source>
        <dbReference type="SAM" id="Coils"/>
    </source>
</evidence>
<keyword evidence="1" id="KW-0175">Coiled coil</keyword>
<dbReference type="Proteomes" id="UP000799766">
    <property type="component" value="Unassembled WGS sequence"/>
</dbReference>
<keyword evidence="3" id="KW-0812">Transmembrane</keyword>
<feature type="signal peptide" evidence="4">
    <location>
        <begin position="1"/>
        <end position="23"/>
    </location>
</feature>
<keyword evidence="3" id="KW-1133">Transmembrane helix</keyword>
<sequence length="412" mass="45520">MSSTINFLLLAFLLLATMALLVAFDKVATSLVINVAMVCLWLLVCAFQAIGWLSDVLEDLLTCLLTTRPVNFALTAHIGLLDKFFPAAEYLIVALRGVLSGLWFHLVQHVLAPMGVTEWGLGVCVVGISVFVLGKLIMDELVTLILMHCRGVVRQQMSKTTNAVNKHRRQLENAIDDKIAQATNEHVGVLEALIRAKHEKDFKEYRQQLEASVEAKFAKTVQECRVELERWILARVSTQIKKHRRQLEKTFDTQVDKAVLEQFQKPEESLRSSYTEHPTATTSTSTSTSTSSTSSFGSVSRAESANGAVDTEKNSDIQEINKGAQSPELPRTRAFDFDFGASTTAFGEANTASRLPLRPGAPRHLEDLEIFSNIPEEFGARSKDETSNGPKTPMSRPGYKPNGKKKGKKGGK</sequence>
<feature type="transmembrane region" description="Helical" evidence="3">
    <location>
        <begin position="119"/>
        <end position="138"/>
    </location>
</feature>
<feature type="compositionally biased region" description="Basic residues" evidence="2">
    <location>
        <begin position="402"/>
        <end position="412"/>
    </location>
</feature>
<keyword evidence="6" id="KW-1185">Reference proteome</keyword>
<feature type="transmembrane region" description="Helical" evidence="3">
    <location>
        <begin position="87"/>
        <end position="107"/>
    </location>
</feature>
<evidence type="ECO:0000256" key="2">
    <source>
        <dbReference type="SAM" id="MobiDB-lite"/>
    </source>
</evidence>
<name>A0A6A6NMX6_9PEZI</name>
<proteinExistence type="predicted"/>